<dbReference type="PANTHER" id="PTHR42796:SF4">
    <property type="entry name" value="FUMARYLACETOACETATE HYDROLASE DOMAIN-CONTAINING PROTEIN 2A"/>
    <property type="match status" value="1"/>
</dbReference>
<protein>
    <submittedName>
        <fullName evidence="4">Fumarylacetoacetate hydrolase family protein</fullName>
    </submittedName>
</protein>
<gene>
    <name evidence="4" type="ORF">GCM10022381_20220</name>
</gene>
<dbReference type="PANTHER" id="PTHR42796">
    <property type="entry name" value="FUMARYLACETOACETATE HYDROLASE DOMAIN-CONTAINING PROTEIN 2A-RELATED"/>
    <property type="match status" value="1"/>
</dbReference>
<proteinExistence type="inferred from homology"/>
<feature type="domain" description="Fumarylacetoacetase-like C-terminal" evidence="3">
    <location>
        <begin position="75"/>
        <end position="279"/>
    </location>
</feature>
<reference evidence="5" key="1">
    <citation type="journal article" date="2019" name="Int. J. Syst. Evol. Microbiol.">
        <title>The Global Catalogue of Microorganisms (GCM) 10K type strain sequencing project: providing services to taxonomists for standard genome sequencing and annotation.</title>
        <authorList>
            <consortium name="The Broad Institute Genomics Platform"/>
            <consortium name="The Broad Institute Genome Sequencing Center for Infectious Disease"/>
            <person name="Wu L."/>
            <person name="Ma J."/>
        </authorList>
    </citation>
    <scope>NUCLEOTIDE SEQUENCE [LARGE SCALE GENOMIC DNA]</scope>
    <source>
        <strain evidence="5">JCM 17021</strain>
    </source>
</reference>
<organism evidence="4 5">
    <name type="scientific">Leifsonia kafniensis</name>
    <dbReference type="NCBI Taxonomy" id="475957"/>
    <lineage>
        <taxon>Bacteria</taxon>
        <taxon>Bacillati</taxon>
        <taxon>Actinomycetota</taxon>
        <taxon>Actinomycetes</taxon>
        <taxon>Micrococcales</taxon>
        <taxon>Microbacteriaceae</taxon>
        <taxon>Leifsonia</taxon>
    </lineage>
</organism>
<dbReference type="Proteomes" id="UP001501803">
    <property type="component" value="Unassembled WGS sequence"/>
</dbReference>
<dbReference type="EMBL" id="BAABCN010000004">
    <property type="protein sequence ID" value="GAA3877686.1"/>
    <property type="molecule type" value="Genomic_DNA"/>
</dbReference>
<evidence type="ECO:0000256" key="2">
    <source>
        <dbReference type="ARBA" id="ARBA00022723"/>
    </source>
</evidence>
<evidence type="ECO:0000259" key="3">
    <source>
        <dbReference type="Pfam" id="PF01557"/>
    </source>
</evidence>
<dbReference type="GO" id="GO:0016787">
    <property type="term" value="F:hydrolase activity"/>
    <property type="evidence" value="ECO:0007669"/>
    <property type="project" value="UniProtKB-KW"/>
</dbReference>
<dbReference type="InterPro" id="IPR036663">
    <property type="entry name" value="Fumarylacetoacetase_C_sf"/>
</dbReference>
<dbReference type="RefSeq" id="WP_345065744.1">
    <property type="nucleotide sequence ID" value="NZ_BAABCN010000004.1"/>
</dbReference>
<evidence type="ECO:0000256" key="1">
    <source>
        <dbReference type="ARBA" id="ARBA00010211"/>
    </source>
</evidence>
<keyword evidence="5" id="KW-1185">Reference proteome</keyword>
<keyword evidence="4" id="KW-0378">Hydrolase</keyword>
<comment type="similarity">
    <text evidence="1">Belongs to the FAH family.</text>
</comment>
<comment type="caution">
    <text evidence="4">The sequence shown here is derived from an EMBL/GenBank/DDBJ whole genome shotgun (WGS) entry which is preliminary data.</text>
</comment>
<evidence type="ECO:0000313" key="4">
    <source>
        <dbReference type="EMBL" id="GAA3877686.1"/>
    </source>
</evidence>
<dbReference type="InterPro" id="IPR051121">
    <property type="entry name" value="FAH"/>
</dbReference>
<dbReference type="InterPro" id="IPR011234">
    <property type="entry name" value="Fumarylacetoacetase-like_C"/>
</dbReference>
<accession>A0ABP7KJN5</accession>
<name>A0ABP7KJN5_9MICO</name>
<sequence>MRIANLSGRLVIVSGDAAFDVALLSAGRFSSNPQAVFDRWAEFVEWGKEADLAAGAGGVIDSADLESPAPLPRQIFAIGLNYHDHASEVGLVASEVPVVFTKFASSIAGPLADIPHPGGDLDWEVELVVVMGAEARNVTPDDAWNYVAGLTVGQDISERVTQHAGVTPQFSLGKSFAAFSPMGPWIVTPDEFPDPDDLALSTVVNGETLQDGRTSDMVASVSMLIAALSKILVLLPGDVIFTGTPAGVGLGMKPPRYLTVGDELVTRIEGIGEMRNRIVGAV</sequence>
<dbReference type="Pfam" id="PF01557">
    <property type="entry name" value="FAA_hydrolase"/>
    <property type="match status" value="1"/>
</dbReference>
<dbReference type="SUPFAM" id="SSF56529">
    <property type="entry name" value="FAH"/>
    <property type="match status" value="1"/>
</dbReference>
<keyword evidence="2" id="KW-0479">Metal-binding</keyword>
<dbReference type="Gene3D" id="3.90.850.10">
    <property type="entry name" value="Fumarylacetoacetase-like, C-terminal domain"/>
    <property type="match status" value="1"/>
</dbReference>
<evidence type="ECO:0000313" key="5">
    <source>
        <dbReference type="Proteomes" id="UP001501803"/>
    </source>
</evidence>